<sequence length="184" mass="19439">MRNKLIWILSAMIAGIMTIPTVGTAAETSGIGTATIKVSTADDALTLTEIPSFKFGTVKNNVYQLKAVADQTYTVVDLRGDDTGYEIQTMVSDFKQSGNEGNVLPINDFLISVEDSANGQLTGSFEVNVFKQAAKVATGSKDANGQIRSGKIDATMNLASHNNITTGTEYKATITHSLVAGIGN</sequence>
<evidence type="ECO:0000313" key="3">
    <source>
        <dbReference type="Proteomes" id="UP000371977"/>
    </source>
</evidence>
<proteinExistence type="predicted"/>
<dbReference type="AlphaFoldDB" id="A0A6C2CB11"/>
<name>A0A6C2CB11_9LACO</name>
<accession>A0A6C2CB11</accession>
<dbReference type="RefSeq" id="WP_148621735.1">
    <property type="nucleotide sequence ID" value="NZ_SDGZ01000004.1"/>
</dbReference>
<feature type="chain" id="PRO_5025528383" description="WxL domain-containing protein" evidence="1">
    <location>
        <begin position="26"/>
        <end position="184"/>
    </location>
</feature>
<reference evidence="2 3" key="1">
    <citation type="submission" date="2019-01" db="EMBL/GenBank/DDBJ databases">
        <title>Weissella sp. nov., a novel lactic acid bacterium isolated from animal feces.</title>
        <authorList>
            <person name="Wang L.-T."/>
        </authorList>
    </citation>
    <scope>NUCLEOTIDE SEQUENCE [LARGE SCALE GENOMIC DNA]</scope>
    <source>
        <strain evidence="2 3">8H-2</strain>
    </source>
</reference>
<keyword evidence="3" id="KW-1185">Reference proteome</keyword>
<protein>
    <recommendedName>
        <fullName evidence="4">WxL domain-containing protein</fullName>
    </recommendedName>
</protein>
<evidence type="ECO:0000313" key="2">
    <source>
        <dbReference type="EMBL" id="TYC50826.1"/>
    </source>
</evidence>
<gene>
    <name evidence="2" type="ORF">ESZ50_01000</name>
</gene>
<feature type="signal peptide" evidence="1">
    <location>
        <begin position="1"/>
        <end position="25"/>
    </location>
</feature>
<evidence type="ECO:0008006" key="4">
    <source>
        <dbReference type="Google" id="ProtNLM"/>
    </source>
</evidence>
<dbReference type="Proteomes" id="UP000371977">
    <property type="component" value="Unassembled WGS sequence"/>
</dbReference>
<organism evidence="2 3">
    <name type="scientific">Weissella muntiaci</name>
    <dbReference type="NCBI Taxonomy" id="2508881"/>
    <lineage>
        <taxon>Bacteria</taxon>
        <taxon>Bacillati</taxon>
        <taxon>Bacillota</taxon>
        <taxon>Bacilli</taxon>
        <taxon>Lactobacillales</taxon>
        <taxon>Lactobacillaceae</taxon>
        <taxon>Weissella</taxon>
    </lineage>
</organism>
<dbReference type="EMBL" id="SDGZ01000004">
    <property type="protein sequence ID" value="TYC50826.1"/>
    <property type="molecule type" value="Genomic_DNA"/>
</dbReference>
<keyword evidence="1" id="KW-0732">Signal</keyword>
<evidence type="ECO:0000256" key="1">
    <source>
        <dbReference type="SAM" id="SignalP"/>
    </source>
</evidence>
<comment type="caution">
    <text evidence="2">The sequence shown here is derived from an EMBL/GenBank/DDBJ whole genome shotgun (WGS) entry which is preliminary data.</text>
</comment>